<accession>A0A382F7B6</accession>
<name>A0A382F7B6_9ZZZZ</name>
<evidence type="ECO:0000256" key="7">
    <source>
        <dbReference type="ARBA" id="ARBA00023002"/>
    </source>
</evidence>
<dbReference type="Pfam" id="PF07992">
    <property type="entry name" value="Pyr_redox_2"/>
    <property type="match status" value="1"/>
</dbReference>
<feature type="domain" description="FAD/NAD(P)-binding" evidence="12">
    <location>
        <begin position="4"/>
        <end position="323"/>
    </location>
</feature>
<dbReference type="NCBIfam" id="TIGR01350">
    <property type="entry name" value="lipoamide_DH"/>
    <property type="match status" value="1"/>
</dbReference>
<dbReference type="InterPro" id="IPR012999">
    <property type="entry name" value="Pyr_OxRdtase_I_AS"/>
</dbReference>
<evidence type="ECO:0000256" key="3">
    <source>
        <dbReference type="ARBA" id="ARBA00007532"/>
    </source>
</evidence>
<feature type="domain" description="Pyridine nucleotide-disulphide oxidoreductase dimerisation" evidence="11">
    <location>
        <begin position="343"/>
        <end position="452"/>
    </location>
</feature>
<dbReference type="PIRSF" id="PIRSF000350">
    <property type="entry name" value="Mercury_reductase_MerA"/>
    <property type="match status" value="1"/>
</dbReference>
<proteinExistence type="inferred from homology"/>
<keyword evidence="4" id="KW-0963">Cytoplasm</keyword>
<dbReference type="PROSITE" id="PS00076">
    <property type="entry name" value="PYRIDINE_REDOX_1"/>
    <property type="match status" value="1"/>
</dbReference>
<organism evidence="13">
    <name type="scientific">marine metagenome</name>
    <dbReference type="NCBI Taxonomy" id="408172"/>
    <lineage>
        <taxon>unclassified sequences</taxon>
        <taxon>metagenomes</taxon>
        <taxon>ecological metagenomes</taxon>
    </lineage>
</organism>
<evidence type="ECO:0000256" key="6">
    <source>
        <dbReference type="ARBA" id="ARBA00022827"/>
    </source>
</evidence>
<dbReference type="SUPFAM" id="SSF51905">
    <property type="entry name" value="FAD/NAD(P)-binding domain"/>
    <property type="match status" value="1"/>
</dbReference>
<dbReference type="SUPFAM" id="SSF55424">
    <property type="entry name" value="FAD/NAD-linked reductases, dimerisation (C-terminal) domain"/>
    <property type="match status" value="1"/>
</dbReference>
<dbReference type="GO" id="GO:0005737">
    <property type="term" value="C:cytoplasm"/>
    <property type="evidence" value="ECO:0007669"/>
    <property type="project" value="UniProtKB-SubCell"/>
</dbReference>
<dbReference type="InterPro" id="IPR006258">
    <property type="entry name" value="Lipoamide_DH"/>
</dbReference>
<comment type="subcellular location">
    <subcellularLocation>
        <location evidence="2">Cytoplasm</location>
    </subcellularLocation>
</comment>
<evidence type="ECO:0000256" key="4">
    <source>
        <dbReference type="ARBA" id="ARBA00022490"/>
    </source>
</evidence>
<feature type="non-terminal residue" evidence="13">
    <location>
        <position position="1"/>
    </location>
</feature>
<sequence length="456" mass="49322">LERYDLAVLGAGPGGYVAAIRAAQLGLNTAIIDKDRLGGVCLNWGCIPTKALLKNAEILHYIKNANRYGININEYTVDFGSTIKRSRQVSDQLSKGIAFLMKKNKITHIEGEGKLTSNTSIEITKGDNKKMVEAKKIILATGCRPSTFPGMELDGKKIISSKEAMTLNKIPKTIVIIGSGAIGVEFSYFFNEYGSEVHLIEMLPRILPIEDEDVSKELQRNFKKTGIKIHTDSKVSKIDALKSKVKIHLEKKRETKVIEADIALVAVGVTGNVENIGLEDIGVAVDLNSITINEFNQTSIPNIYAIGDVTGPPWLAHVASAQGHVAAEHAAGQKSVPVDYNNIPSCTYCQPQVASIGLTESMAKEKGHEIKIGKFDFRASGKAMATGNIDGFVKLVFDKKYGELLGAHIIGSEATEMIAELGMAKALESTWHELGTTIHAHPTLSEAVMEAALDAL</sequence>
<keyword evidence="9" id="KW-1015">Disulfide bond</keyword>
<dbReference type="InterPro" id="IPR004099">
    <property type="entry name" value="Pyr_nucl-diS_OxRdtase_dimer"/>
</dbReference>
<evidence type="ECO:0000256" key="5">
    <source>
        <dbReference type="ARBA" id="ARBA00022630"/>
    </source>
</evidence>
<dbReference type="InterPro" id="IPR023753">
    <property type="entry name" value="FAD/NAD-binding_dom"/>
</dbReference>
<protein>
    <recommendedName>
        <fullName evidence="14">Dihydrolipoyl dehydrogenase</fullName>
    </recommendedName>
</protein>
<keyword evidence="10" id="KW-0676">Redox-active center</keyword>
<dbReference type="PANTHER" id="PTHR22912">
    <property type="entry name" value="DISULFIDE OXIDOREDUCTASE"/>
    <property type="match status" value="1"/>
</dbReference>
<reference evidence="13" key="1">
    <citation type="submission" date="2018-05" db="EMBL/GenBank/DDBJ databases">
        <authorList>
            <person name="Lanie J.A."/>
            <person name="Ng W.-L."/>
            <person name="Kazmierczak K.M."/>
            <person name="Andrzejewski T.M."/>
            <person name="Davidsen T.M."/>
            <person name="Wayne K.J."/>
            <person name="Tettelin H."/>
            <person name="Glass J.I."/>
            <person name="Rusch D."/>
            <person name="Podicherti R."/>
            <person name="Tsui H.-C.T."/>
            <person name="Winkler M.E."/>
        </authorList>
    </citation>
    <scope>NUCLEOTIDE SEQUENCE</scope>
</reference>
<gene>
    <name evidence="13" type="ORF">METZ01_LOCUS211792</name>
</gene>
<dbReference type="InterPro" id="IPR001100">
    <property type="entry name" value="Pyr_nuc-diS_OxRdtase"/>
</dbReference>
<keyword evidence="6" id="KW-0274">FAD</keyword>
<evidence type="ECO:0000259" key="11">
    <source>
        <dbReference type="Pfam" id="PF02852"/>
    </source>
</evidence>
<keyword evidence="7" id="KW-0560">Oxidoreductase</keyword>
<comment type="similarity">
    <text evidence="3">Belongs to the class-I pyridine nucleotide-disulfide oxidoreductase family.</text>
</comment>
<dbReference type="EMBL" id="UINC01048428">
    <property type="protein sequence ID" value="SVB58938.1"/>
    <property type="molecule type" value="Genomic_DNA"/>
</dbReference>
<dbReference type="AlphaFoldDB" id="A0A382F7B6"/>
<evidence type="ECO:0000256" key="9">
    <source>
        <dbReference type="ARBA" id="ARBA00023157"/>
    </source>
</evidence>
<dbReference type="PRINTS" id="PR00368">
    <property type="entry name" value="FADPNR"/>
</dbReference>
<dbReference type="GO" id="GO:0004148">
    <property type="term" value="F:dihydrolipoyl dehydrogenase (NADH) activity"/>
    <property type="evidence" value="ECO:0007669"/>
    <property type="project" value="InterPro"/>
</dbReference>
<evidence type="ECO:0000256" key="10">
    <source>
        <dbReference type="ARBA" id="ARBA00023284"/>
    </source>
</evidence>
<keyword evidence="8" id="KW-0520">NAD</keyword>
<dbReference type="PRINTS" id="PR00411">
    <property type="entry name" value="PNDRDTASEI"/>
</dbReference>
<evidence type="ECO:0000256" key="2">
    <source>
        <dbReference type="ARBA" id="ARBA00004496"/>
    </source>
</evidence>
<dbReference type="InterPro" id="IPR036188">
    <property type="entry name" value="FAD/NAD-bd_sf"/>
</dbReference>
<dbReference type="FunFam" id="3.30.390.30:FF:000001">
    <property type="entry name" value="Dihydrolipoyl dehydrogenase"/>
    <property type="match status" value="1"/>
</dbReference>
<comment type="cofactor">
    <cofactor evidence="1">
        <name>FAD</name>
        <dbReference type="ChEBI" id="CHEBI:57692"/>
    </cofactor>
</comment>
<dbReference type="GO" id="GO:0050660">
    <property type="term" value="F:flavin adenine dinucleotide binding"/>
    <property type="evidence" value="ECO:0007669"/>
    <property type="project" value="InterPro"/>
</dbReference>
<dbReference type="Pfam" id="PF02852">
    <property type="entry name" value="Pyr_redox_dim"/>
    <property type="match status" value="1"/>
</dbReference>
<evidence type="ECO:0000256" key="8">
    <source>
        <dbReference type="ARBA" id="ARBA00023027"/>
    </source>
</evidence>
<dbReference type="PANTHER" id="PTHR22912:SF217">
    <property type="entry name" value="DIHYDROLIPOYL DEHYDROGENASE"/>
    <property type="match status" value="1"/>
</dbReference>
<keyword evidence="5" id="KW-0285">Flavoprotein</keyword>
<evidence type="ECO:0000313" key="13">
    <source>
        <dbReference type="EMBL" id="SVB58938.1"/>
    </source>
</evidence>
<evidence type="ECO:0008006" key="14">
    <source>
        <dbReference type="Google" id="ProtNLM"/>
    </source>
</evidence>
<dbReference type="GO" id="GO:0006103">
    <property type="term" value="P:2-oxoglutarate metabolic process"/>
    <property type="evidence" value="ECO:0007669"/>
    <property type="project" value="TreeGrafter"/>
</dbReference>
<dbReference type="InterPro" id="IPR016156">
    <property type="entry name" value="FAD/NAD-linked_Rdtase_dimer_sf"/>
</dbReference>
<dbReference type="InterPro" id="IPR050151">
    <property type="entry name" value="Class-I_Pyr_Nuc-Dis_Oxidored"/>
</dbReference>
<evidence type="ECO:0000256" key="1">
    <source>
        <dbReference type="ARBA" id="ARBA00001974"/>
    </source>
</evidence>
<evidence type="ECO:0000259" key="12">
    <source>
        <dbReference type="Pfam" id="PF07992"/>
    </source>
</evidence>
<dbReference type="Gene3D" id="3.30.390.30">
    <property type="match status" value="1"/>
</dbReference>
<dbReference type="Gene3D" id="3.50.50.60">
    <property type="entry name" value="FAD/NAD(P)-binding domain"/>
    <property type="match status" value="2"/>
</dbReference>
<feature type="non-terminal residue" evidence="13">
    <location>
        <position position="456"/>
    </location>
</feature>